<evidence type="ECO:0000256" key="1">
    <source>
        <dbReference type="ARBA" id="ARBA00006484"/>
    </source>
</evidence>
<dbReference type="EMBL" id="KN823044">
    <property type="protein sequence ID" value="KIO25343.1"/>
    <property type="molecule type" value="Genomic_DNA"/>
</dbReference>
<feature type="domain" description="Rhodanese" evidence="3">
    <location>
        <begin position="15"/>
        <end position="49"/>
    </location>
</feature>
<dbReference type="SUPFAM" id="SSF51735">
    <property type="entry name" value="NAD(P)-binding Rossmann-fold domains"/>
    <property type="match status" value="1"/>
</dbReference>
<gene>
    <name evidence="4" type="ORF">M407DRAFT_244119</name>
</gene>
<dbReference type="Proteomes" id="UP000054248">
    <property type="component" value="Unassembled WGS sequence"/>
</dbReference>
<reference evidence="5" key="2">
    <citation type="submission" date="2015-01" db="EMBL/GenBank/DDBJ databases">
        <title>Evolutionary Origins and Diversification of the Mycorrhizal Mutualists.</title>
        <authorList>
            <consortium name="DOE Joint Genome Institute"/>
            <consortium name="Mycorrhizal Genomics Consortium"/>
            <person name="Kohler A."/>
            <person name="Kuo A."/>
            <person name="Nagy L.G."/>
            <person name="Floudas D."/>
            <person name="Copeland A."/>
            <person name="Barry K.W."/>
            <person name="Cichocki N."/>
            <person name="Veneault-Fourrey C."/>
            <person name="LaButti K."/>
            <person name="Lindquist E.A."/>
            <person name="Lipzen A."/>
            <person name="Lundell T."/>
            <person name="Morin E."/>
            <person name="Murat C."/>
            <person name="Riley R."/>
            <person name="Ohm R."/>
            <person name="Sun H."/>
            <person name="Tunlid A."/>
            <person name="Henrissat B."/>
            <person name="Grigoriev I.V."/>
            <person name="Hibbett D.S."/>
            <person name="Martin F."/>
        </authorList>
    </citation>
    <scope>NUCLEOTIDE SEQUENCE [LARGE SCALE GENOMIC DNA]</scope>
    <source>
        <strain evidence="5">MUT 4182</strain>
    </source>
</reference>
<comment type="similarity">
    <text evidence="1">Belongs to the short-chain dehydrogenases/reductases (SDR) family.</text>
</comment>
<dbReference type="GO" id="GO:0016491">
    <property type="term" value="F:oxidoreductase activity"/>
    <property type="evidence" value="ECO:0007669"/>
    <property type="project" value="UniProtKB-KW"/>
</dbReference>
<dbReference type="OrthoDB" id="4131217at2759"/>
<dbReference type="InterPro" id="IPR002347">
    <property type="entry name" value="SDR_fam"/>
</dbReference>
<dbReference type="PROSITE" id="PS50206">
    <property type="entry name" value="RHODANESE_3"/>
    <property type="match status" value="1"/>
</dbReference>
<name>A0A0C3KVA0_9AGAM</name>
<dbReference type="Gene3D" id="3.40.50.720">
    <property type="entry name" value="NAD(P)-binding Rossmann-like Domain"/>
    <property type="match status" value="1"/>
</dbReference>
<feature type="non-terminal residue" evidence="4">
    <location>
        <position position="1"/>
    </location>
</feature>
<dbReference type="Pfam" id="PF13561">
    <property type="entry name" value="adh_short_C2"/>
    <property type="match status" value="1"/>
</dbReference>
<dbReference type="PRINTS" id="PR00081">
    <property type="entry name" value="GDHRDH"/>
</dbReference>
<evidence type="ECO:0000313" key="5">
    <source>
        <dbReference type="Proteomes" id="UP000054248"/>
    </source>
</evidence>
<dbReference type="InterPro" id="IPR001763">
    <property type="entry name" value="Rhodanese-like_dom"/>
</dbReference>
<dbReference type="CDD" id="cd05233">
    <property type="entry name" value="SDR_c"/>
    <property type="match status" value="1"/>
</dbReference>
<keyword evidence="2" id="KW-0560">Oxidoreductase</keyword>
<reference evidence="4 5" key="1">
    <citation type="submission" date="2014-04" db="EMBL/GenBank/DDBJ databases">
        <authorList>
            <consortium name="DOE Joint Genome Institute"/>
            <person name="Kuo A."/>
            <person name="Girlanda M."/>
            <person name="Perotto S."/>
            <person name="Kohler A."/>
            <person name="Nagy L.G."/>
            <person name="Floudas D."/>
            <person name="Copeland A."/>
            <person name="Barry K.W."/>
            <person name="Cichocki N."/>
            <person name="Veneault-Fourrey C."/>
            <person name="LaButti K."/>
            <person name="Lindquist E.A."/>
            <person name="Lipzen A."/>
            <person name="Lundell T."/>
            <person name="Morin E."/>
            <person name="Murat C."/>
            <person name="Sun H."/>
            <person name="Tunlid A."/>
            <person name="Henrissat B."/>
            <person name="Grigoriev I.V."/>
            <person name="Hibbett D.S."/>
            <person name="Martin F."/>
            <person name="Nordberg H.P."/>
            <person name="Cantor M.N."/>
            <person name="Hua S.X."/>
        </authorList>
    </citation>
    <scope>NUCLEOTIDE SEQUENCE [LARGE SCALE GENOMIC DNA]</scope>
    <source>
        <strain evidence="4 5">MUT 4182</strain>
    </source>
</reference>
<dbReference type="STRING" id="1051891.A0A0C3KVA0"/>
<dbReference type="HOGENOM" id="CLU_010194_1_0_1"/>
<protein>
    <recommendedName>
        <fullName evidence="3">Rhodanese domain-containing protein</fullName>
    </recommendedName>
</protein>
<accession>A0A0C3KVA0</accession>
<proteinExistence type="inferred from homology"/>
<evidence type="ECO:0000256" key="2">
    <source>
        <dbReference type="ARBA" id="ARBA00023002"/>
    </source>
</evidence>
<dbReference type="InterPro" id="IPR036291">
    <property type="entry name" value="NAD(P)-bd_dom_sf"/>
</dbReference>
<evidence type="ECO:0000313" key="4">
    <source>
        <dbReference type="EMBL" id="KIO25343.1"/>
    </source>
</evidence>
<dbReference type="PANTHER" id="PTHR43180">
    <property type="entry name" value="3-OXOACYL-(ACYL-CARRIER-PROTEIN) REDUCTASE (AFU_ORTHOLOGUE AFUA_6G11210)"/>
    <property type="match status" value="1"/>
</dbReference>
<keyword evidence="5" id="KW-1185">Reference proteome</keyword>
<organism evidence="4 5">
    <name type="scientific">Tulasnella calospora MUT 4182</name>
    <dbReference type="NCBI Taxonomy" id="1051891"/>
    <lineage>
        <taxon>Eukaryota</taxon>
        <taxon>Fungi</taxon>
        <taxon>Dikarya</taxon>
        <taxon>Basidiomycota</taxon>
        <taxon>Agaricomycotina</taxon>
        <taxon>Agaricomycetes</taxon>
        <taxon>Cantharellales</taxon>
        <taxon>Tulasnellaceae</taxon>
        <taxon>Tulasnella</taxon>
    </lineage>
</organism>
<evidence type="ECO:0000259" key="3">
    <source>
        <dbReference type="PROSITE" id="PS50206"/>
    </source>
</evidence>
<sequence length="211" mass="21797">VTIVKGDASDDSAVSSLCQKVLDEAGRLDVYYSNGGICTWKPLAYTSFEDFMNTIKINSGSAFLALKHGSRAMAVTSAGKPDSGGSIIFTSSLAGMKGNGGSVDCTINSIAMTGAAQLAGQNIRVNSICPGMIDTNMLAGVFDAYEAEGKRNRLGWATPLQRHALPAEIATTALFLASDDSSYVNGQSFVVDGGLGGGVPAVDEPLSKMAK</sequence>
<dbReference type="PANTHER" id="PTHR43180:SF66">
    <property type="entry name" value="SHORT-CHAIN DEHYDROGENASE_REDUCTASE FAMILY PROTEIN"/>
    <property type="match status" value="1"/>
</dbReference>
<dbReference type="AlphaFoldDB" id="A0A0C3KVA0"/>